<feature type="region of interest" description="Disordered" evidence="1">
    <location>
        <begin position="54"/>
        <end position="103"/>
    </location>
</feature>
<dbReference type="AlphaFoldDB" id="A0AAN9YQL2"/>
<name>A0AAN9YQL2_9PEZI</name>
<evidence type="ECO:0000313" key="3">
    <source>
        <dbReference type="Proteomes" id="UP001320420"/>
    </source>
</evidence>
<sequence length="185" mass="20685">MISTLDLSLRPRSLAELTGERALLLDELQRRDGDVRDLFARLLLVASNDPGAGSGVEPTIYDEYNDDGGGYDGYDGSGEHAQQEQQQQQRKGHKKKQKKGGLQQQWWDQEEKFRRDLRGFLHRRIENAVDKERVILLRLGELSVEIQVMVLTPPSCSPASSSPAATNVCFPPLAGGFDVRPSLRL</sequence>
<reference evidence="2 3" key="1">
    <citation type="submission" date="2024-02" db="EMBL/GenBank/DDBJ databases">
        <title>De novo assembly and annotation of 12 fungi associated with fruit tree decline syndrome in Ontario, Canada.</title>
        <authorList>
            <person name="Sulman M."/>
            <person name="Ellouze W."/>
            <person name="Ilyukhin E."/>
        </authorList>
    </citation>
    <scope>NUCLEOTIDE SEQUENCE [LARGE SCALE GENOMIC DNA]</scope>
    <source>
        <strain evidence="2 3">M11/M66-122</strain>
    </source>
</reference>
<protein>
    <submittedName>
        <fullName evidence="2">Uncharacterized protein</fullName>
    </submittedName>
</protein>
<evidence type="ECO:0000256" key="1">
    <source>
        <dbReference type="SAM" id="MobiDB-lite"/>
    </source>
</evidence>
<feature type="compositionally biased region" description="Gly residues" evidence="1">
    <location>
        <begin position="67"/>
        <end position="76"/>
    </location>
</feature>
<comment type="caution">
    <text evidence="2">The sequence shown here is derived from an EMBL/GenBank/DDBJ whole genome shotgun (WGS) entry which is preliminary data.</text>
</comment>
<dbReference type="Proteomes" id="UP001320420">
    <property type="component" value="Unassembled WGS sequence"/>
</dbReference>
<accession>A0AAN9YQL2</accession>
<proteinExistence type="predicted"/>
<dbReference type="EMBL" id="JAKJXP020000026">
    <property type="protein sequence ID" value="KAK7753666.1"/>
    <property type="molecule type" value="Genomic_DNA"/>
</dbReference>
<feature type="compositionally biased region" description="Basic residues" evidence="1">
    <location>
        <begin position="90"/>
        <end position="99"/>
    </location>
</feature>
<gene>
    <name evidence="2" type="ORF">SLS62_004288</name>
</gene>
<evidence type="ECO:0000313" key="2">
    <source>
        <dbReference type="EMBL" id="KAK7753666.1"/>
    </source>
</evidence>
<keyword evidence="3" id="KW-1185">Reference proteome</keyword>
<organism evidence="2 3">
    <name type="scientific">Diatrype stigma</name>
    <dbReference type="NCBI Taxonomy" id="117547"/>
    <lineage>
        <taxon>Eukaryota</taxon>
        <taxon>Fungi</taxon>
        <taxon>Dikarya</taxon>
        <taxon>Ascomycota</taxon>
        <taxon>Pezizomycotina</taxon>
        <taxon>Sordariomycetes</taxon>
        <taxon>Xylariomycetidae</taxon>
        <taxon>Xylariales</taxon>
        <taxon>Diatrypaceae</taxon>
        <taxon>Diatrype</taxon>
    </lineage>
</organism>